<evidence type="ECO:0000256" key="1">
    <source>
        <dbReference type="ARBA" id="ARBA00009437"/>
    </source>
</evidence>
<dbReference type="Proteomes" id="UP000006228">
    <property type="component" value="Unassembled WGS sequence"/>
</dbReference>
<dbReference type="GeneID" id="95571143"/>
<dbReference type="Pfam" id="PF03466">
    <property type="entry name" value="LysR_substrate"/>
    <property type="match status" value="1"/>
</dbReference>
<keyword evidence="3" id="KW-0238">DNA-binding</keyword>
<evidence type="ECO:0000259" key="5">
    <source>
        <dbReference type="PROSITE" id="PS50931"/>
    </source>
</evidence>
<dbReference type="PANTHER" id="PTHR30346">
    <property type="entry name" value="TRANSCRIPTIONAL DUAL REGULATOR HCAR-RELATED"/>
    <property type="match status" value="1"/>
</dbReference>
<feature type="domain" description="HTH lysR-type" evidence="5">
    <location>
        <begin position="7"/>
        <end position="64"/>
    </location>
</feature>
<dbReference type="GO" id="GO:0003677">
    <property type="term" value="F:DNA binding"/>
    <property type="evidence" value="ECO:0007669"/>
    <property type="project" value="UniProtKB-KW"/>
</dbReference>
<dbReference type="InterPro" id="IPR036388">
    <property type="entry name" value="WH-like_DNA-bd_sf"/>
</dbReference>
<evidence type="ECO:0000313" key="6">
    <source>
        <dbReference type="EMBL" id="EGA68378.1"/>
    </source>
</evidence>
<dbReference type="FunFam" id="1.10.10.10:FF:000001">
    <property type="entry name" value="LysR family transcriptional regulator"/>
    <property type="match status" value="1"/>
</dbReference>
<dbReference type="Gene3D" id="3.40.190.10">
    <property type="entry name" value="Periplasmic binding protein-like II"/>
    <property type="match status" value="2"/>
</dbReference>
<sequence length="310" mass="33933">MSTINFRLMKQLWMFLAVAEEEHFGRAAKRLGMSQPPLTEQIKILESSLKLKLFDRSRRGTKLSAAGKAIYPEVRKFADYMASLERVVYEVAQGQSGFLHIGAVSTAMLDIVPRMLDFIKQDFPEATPFVREIDSVEAAADLVSGKLDMAFIRWQGEVNEGIAIKPLVEDSLAVALPKEHPLSLRSTIAITDLADQPIIATSRSVSPAYFDLITSSCNAHGFSPRILHEVRSITAQIAYVSCGQGISIVPASAKKLSPENVVVVPLDETIRITTVAVAWNTTNPNALVEAAVEWLTNHSPLSDSISVSLT</sequence>
<gene>
    <name evidence="6" type="ORF">VISI1226_08864</name>
</gene>
<evidence type="ECO:0000256" key="4">
    <source>
        <dbReference type="ARBA" id="ARBA00023163"/>
    </source>
</evidence>
<dbReference type="RefSeq" id="WP_008080776.1">
    <property type="nucleotide sequence ID" value="NZ_AEVT01000107.1"/>
</dbReference>
<organism evidence="6 7">
    <name type="scientific">Vibrio sinaloensis DSM 21326</name>
    <dbReference type="NCBI Taxonomy" id="945550"/>
    <lineage>
        <taxon>Bacteria</taxon>
        <taxon>Pseudomonadati</taxon>
        <taxon>Pseudomonadota</taxon>
        <taxon>Gammaproteobacteria</taxon>
        <taxon>Vibrionales</taxon>
        <taxon>Vibrionaceae</taxon>
        <taxon>Vibrio</taxon>
        <taxon>Vibrio oreintalis group</taxon>
    </lineage>
</organism>
<comment type="caution">
    <text evidence="6">The sequence shown here is derived from an EMBL/GenBank/DDBJ whole genome shotgun (WGS) entry which is preliminary data.</text>
</comment>
<dbReference type="InterPro" id="IPR005119">
    <property type="entry name" value="LysR_subst-bd"/>
</dbReference>
<dbReference type="InterPro" id="IPR000847">
    <property type="entry name" value="LysR_HTH_N"/>
</dbReference>
<dbReference type="PRINTS" id="PR00039">
    <property type="entry name" value="HTHLYSR"/>
</dbReference>
<dbReference type="OrthoDB" id="646694at2"/>
<dbReference type="EMBL" id="AEVT01000107">
    <property type="protein sequence ID" value="EGA68378.1"/>
    <property type="molecule type" value="Genomic_DNA"/>
</dbReference>
<reference evidence="6 7" key="1">
    <citation type="journal article" date="2012" name="Int. J. Syst. Evol. Microbiol.">
        <title>Vibrio caribbeanicus sp. nov., isolated from the marine sponge Scleritoderma cyanea.</title>
        <authorList>
            <person name="Hoffmann M."/>
            <person name="Monday S.R."/>
            <person name="Allard M.W."/>
            <person name="Strain E.A."/>
            <person name="Whittaker P."/>
            <person name="Naum M."/>
            <person name="McCarthy P.J."/>
            <person name="Lopez J.V."/>
            <person name="Fischer M."/>
            <person name="Brown E.W."/>
        </authorList>
    </citation>
    <scope>NUCLEOTIDE SEQUENCE [LARGE SCALE GENOMIC DNA]</scope>
    <source>
        <strain evidence="7">DSMZ 21326</strain>
    </source>
</reference>
<name>E8MC73_PHOS4</name>
<dbReference type="CDD" id="cd08414">
    <property type="entry name" value="PBP2_LTTR_aromatics_like"/>
    <property type="match status" value="1"/>
</dbReference>
<proteinExistence type="inferred from homology"/>
<protein>
    <submittedName>
        <fullName evidence="6">Transcriptional regulator, LysR family protein</fullName>
    </submittedName>
</protein>
<dbReference type="SUPFAM" id="SSF46785">
    <property type="entry name" value="Winged helix' DNA-binding domain"/>
    <property type="match status" value="1"/>
</dbReference>
<dbReference type="PROSITE" id="PS50931">
    <property type="entry name" value="HTH_LYSR"/>
    <property type="match status" value="1"/>
</dbReference>
<dbReference type="SUPFAM" id="SSF53850">
    <property type="entry name" value="Periplasmic binding protein-like II"/>
    <property type="match status" value="1"/>
</dbReference>
<evidence type="ECO:0000313" key="7">
    <source>
        <dbReference type="Proteomes" id="UP000006228"/>
    </source>
</evidence>
<keyword evidence="2" id="KW-0805">Transcription regulation</keyword>
<accession>E8MC73</accession>
<dbReference type="GO" id="GO:0003700">
    <property type="term" value="F:DNA-binding transcription factor activity"/>
    <property type="evidence" value="ECO:0007669"/>
    <property type="project" value="InterPro"/>
</dbReference>
<evidence type="ECO:0000256" key="3">
    <source>
        <dbReference type="ARBA" id="ARBA00023125"/>
    </source>
</evidence>
<dbReference type="AlphaFoldDB" id="E8MC73"/>
<dbReference type="Pfam" id="PF00126">
    <property type="entry name" value="HTH_1"/>
    <property type="match status" value="1"/>
</dbReference>
<dbReference type="eggNOG" id="COG0583">
    <property type="taxonomic scope" value="Bacteria"/>
</dbReference>
<dbReference type="Gene3D" id="1.10.10.10">
    <property type="entry name" value="Winged helix-like DNA-binding domain superfamily/Winged helix DNA-binding domain"/>
    <property type="match status" value="1"/>
</dbReference>
<dbReference type="InterPro" id="IPR036390">
    <property type="entry name" value="WH_DNA-bd_sf"/>
</dbReference>
<evidence type="ECO:0000256" key="2">
    <source>
        <dbReference type="ARBA" id="ARBA00023015"/>
    </source>
</evidence>
<comment type="similarity">
    <text evidence="1">Belongs to the LysR transcriptional regulatory family.</text>
</comment>
<dbReference type="GO" id="GO:0032993">
    <property type="term" value="C:protein-DNA complex"/>
    <property type="evidence" value="ECO:0007669"/>
    <property type="project" value="TreeGrafter"/>
</dbReference>
<dbReference type="PANTHER" id="PTHR30346:SF0">
    <property type="entry name" value="HCA OPERON TRANSCRIPTIONAL ACTIVATOR HCAR"/>
    <property type="match status" value="1"/>
</dbReference>
<keyword evidence="4" id="KW-0804">Transcription</keyword>